<dbReference type="AlphaFoldDB" id="A0A3M2M5F9"/>
<gene>
    <name evidence="1" type="ORF">EBN88_04340</name>
</gene>
<dbReference type="EMBL" id="RFFJ01000012">
    <property type="protein sequence ID" value="RMI44816.1"/>
    <property type="molecule type" value="Genomic_DNA"/>
</dbReference>
<reference evidence="1 2" key="1">
    <citation type="submission" date="2018-10" db="EMBL/GenBank/DDBJ databases">
        <title>Isolation, diversity and antifungal activity of actinobacteria from wheat.</title>
        <authorList>
            <person name="Han C."/>
        </authorList>
    </citation>
    <scope>NUCLEOTIDE SEQUENCE [LARGE SCALE GENOMIC DNA]</scope>
    <source>
        <strain evidence="1 2">NEAU-YY642</strain>
    </source>
</reference>
<protein>
    <recommendedName>
        <fullName evidence="3">Peptidoglycan-binding protein</fullName>
    </recommendedName>
</protein>
<evidence type="ECO:0000313" key="1">
    <source>
        <dbReference type="EMBL" id="RMI44816.1"/>
    </source>
</evidence>
<dbReference type="Proteomes" id="UP000278673">
    <property type="component" value="Unassembled WGS sequence"/>
</dbReference>
<dbReference type="RefSeq" id="WP_122182450.1">
    <property type="nucleotide sequence ID" value="NZ_RFFJ01000012.1"/>
</dbReference>
<sequence length="94" mass="10389">MADEMVRAAQRFINTVYSDVSGIPRLEEDGQTGWDVMFALTRALQYELGITALSDNFGPGTLAALQEQYPVINPMDTRENLNRIVQSAALLQGL</sequence>
<proteinExistence type="predicted"/>
<keyword evidence="2" id="KW-1185">Reference proteome</keyword>
<accession>A0A3M2M5F9</accession>
<evidence type="ECO:0008006" key="3">
    <source>
        <dbReference type="Google" id="ProtNLM"/>
    </source>
</evidence>
<organism evidence="1 2">
    <name type="scientific">Streptomyces triticirhizae</name>
    <dbReference type="NCBI Taxonomy" id="2483353"/>
    <lineage>
        <taxon>Bacteria</taxon>
        <taxon>Bacillati</taxon>
        <taxon>Actinomycetota</taxon>
        <taxon>Actinomycetes</taxon>
        <taxon>Kitasatosporales</taxon>
        <taxon>Streptomycetaceae</taxon>
        <taxon>Streptomyces</taxon>
    </lineage>
</organism>
<comment type="caution">
    <text evidence="1">The sequence shown here is derived from an EMBL/GenBank/DDBJ whole genome shotgun (WGS) entry which is preliminary data.</text>
</comment>
<name>A0A3M2M5F9_9ACTN</name>
<evidence type="ECO:0000313" key="2">
    <source>
        <dbReference type="Proteomes" id="UP000278673"/>
    </source>
</evidence>